<dbReference type="Proteomes" id="UP000014463">
    <property type="component" value="Unassembled WGS sequence"/>
</dbReference>
<comment type="caution">
    <text evidence="2">The sequence shown here is derived from an EMBL/GenBank/DDBJ whole genome shotgun (WGS) entry which is preliminary data.</text>
</comment>
<dbReference type="PATRIC" id="fig|1121939.11.peg.2386"/>
<name>S2KJA0_LITA3</name>
<protein>
    <submittedName>
        <fullName evidence="2">Uncharacterized protein</fullName>
    </submittedName>
</protein>
<evidence type="ECO:0000313" key="2">
    <source>
        <dbReference type="EMBL" id="EPC02227.1"/>
    </source>
</evidence>
<dbReference type="EMBL" id="ASTJ01000026">
    <property type="protein sequence ID" value="EPC02227.1"/>
    <property type="molecule type" value="Genomic_DNA"/>
</dbReference>
<gene>
    <name evidence="2" type="ORF">L861_16085</name>
</gene>
<keyword evidence="1" id="KW-0472">Membrane</keyword>
<evidence type="ECO:0000256" key="1">
    <source>
        <dbReference type="SAM" id="Phobius"/>
    </source>
</evidence>
<proteinExistence type="predicted"/>
<dbReference type="AlphaFoldDB" id="S2KJA0"/>
<dbReference type="STRING" id="1121939.L861_16085"/>
<reference evidence="2 3" key="1">
    <citation type="journal article" date="2013" name="Genome Announc.">
        <title>Draft genome sequence of the moderately halophilic gammaproteobacterium Halomonas anticariensis FP35.</title>
        <authorList>
            <person name="Tahrioui A."/>
            <person name="Quesada E."/>
            <person name="Llamas I."/>
        </authorList>
    </citation>
    <scope>NUCLEOTIDE SEQUENCE [LARGE SCALE GENOMIC DNA]</scope>
    <source>
        <strain evidence="3">DSM 16096 / CECT 5854 / LMG 22089 / FP35</strain>
    </source>
</reference>
<keyword evidence="1" id="KW-0812">Transmembrane</keyword>
<keyword evidence="1" id="KW-1133">Transmembrane helix</keyword>
<sequence>MGHVMPPEIVVVAGEARIIRSAFPKEQSLFNYAILAAMVSLGLGGKMLGGVTTRCVCDMGVVSRQPISLSTGLSMLSCIFAG</sequence>
<evidence type="ECO:0000313" key="3">
    <source>
        <dbReference type="Proteomes" id="UP000014463"/>
    </source>
</evidence>
<accession>S2KJA0</accession>
<keyword evidence="3" id="KW-1185">Reference proteome</keyword>
<organism evidence="2 3">
    <name type="scientific">Litchfieldella anticariensis (strain DSM 16096 / CECT 5854 / CIP 108499 / LMG 22089 / FP35)</name>
    <name type="common">Halomonas anticariensis</name>
    <dbReference type="NCBI Taxonomy" id="1121939"/>
    <lineage>
        <taxon>Bacteria</taxon>
        <taxon>Pseudomonadati</taxon>
        <taxon>Pseudomonadota</taxon>
        <taxon>Gammaproteobacteria</taxon>
        <taxon>Oceanospirillales</taxon>
        <taxon>Halomonadaceae</taxon>
        <taxon>Litchfieldella</taxon>
    </lineage>
</organism>
<feature type="transmembrane region" description="Helical" evidence="1">
    <location>
        <begin position="29"/>
        <end position="49"/>
    </location>
</feature>